<dbReference type="Gene3D" id="3.10.450.50">
    <property type="match status" value="1"/>
</dbReference>
<gene>
    <name evidence="2" type="ORF">CXK94_09965</name>
</gene>
<dbReference type="Proteomes" id="UP000236023">
    <property type="component" value="Unassembled WGS sequence"/>
</dbReference>
<name>A0A2N8T562_STUST</name>
<comment type="caution">
    <text evidence="2">The sequence shown here is derived from an EMBL/GenBank/DDBJ whole genome shotgun (WGS) entry which is preliminary data.</text>
</comment>
<protein>
    <submittedName>
        <fullName evidence="2">Polyketide cyclase</fullName>
    </submittedName>
</protein>
<feature type="domain" description="SnoaL-like" evidence="1">
    <location>
        <begin position="16"/>
        <end position="112"/>
    </location>
</feature>
<dbReference type="Pfam" id="PF12680">
    <property type="entry name" value="SnoaL_2"/>
    <property type="match status" value="1"/>
</dbReference>
<reference evidence="2 3" key="1">
    <citation type="submission" date="2018-01" db="EMBL/GenBank/DDBJ databases">
        <title>Denitrification phenotypes of diverse strains of Pseudomonas stutzeri.</title>
        <authorList>
            <person name="Milligan D.A."/>
            <person name="Bergaust L."/>
            <person name="Bakken L.R."/>
            <person name="Frostegard A."/>
        </authorList>
    </citation>
    <scope>NUCLEOTIDE SEQUENCE [LARGE SCALE GENOMIC DNA]</scope>
    <source>
        <strain evidence="2 3">24a75</strain>
    </source>
</reference>
<evidence type="ECO:0000313" key="3">
    <source>
        <dbReference type="Proteomes" id="UP000236023"/>
    </source>
</evidence>
<accession>A0A2N8T562</accession>
<dbReference type="InterPro" id="IPR037401">
    <property type="entry name" value="SnoaL-like"/>
</dbReference>
<dbReference type="SUPFAM" id="SSF54427">
    <property type="entry name" value="NTF2-like"/>
    <property type="match status" value="1"/>
</dbReference>
<dbReference type="RefSeq" id="WP_102894219.1">
    <property type="nucleotide sequence ID" value="NZ_JAMOHU010000015.1"/>
</dbReference>
<proteinExistence type="predicted"/>
<dbReference type="EMBL" id="POUT01000004">
    <property type="protein sequence ID" value="PNG09863.1"/>
    <property type="molecule type" value="Genomic_DNA"/>
</dbReference>
<dbReference type="AlphaFoldDB" id="A0A2N8T562"/>
<sequence length="139" mass="15444">MNNAVVLQPEAAASLQAWHRMVAAGDLGGLPELLHPKAVFRSPMAYKPYEGAAAVNLILNTVLRVFEDFRYHRELVSAQGRDVVLEFSARVGDRELKGIDMIRFDEVGRIVDFEVMIRPMSGLQALGEEMGRRLAAYTG</sequence>
<organism evidence="2 3">
    <name type="scientific">Stutzerimonas stutzeri</name>
    <name type="common">Pseudomonas stutzeri</name>
    <dbReference type="NCBI Taxonomy" id="316"/>
    <lineage>
        <taxon>Bacteria</taxon>
        <taxon>Pseudomonadati</taxon>
        <taxon>Pseudomonadota</taxon>
        <taxon>Gammaproteobacteria</taxon>
        <taxon>Pseudomonadales</taxon>
        <taxon>Pseudomonadaceae</taxon>
        <taxon>Stutzerimonas</taxon>
    </lineage>
</organism>
<evidence type="ECO:0000259" key="1">
    <source>
        <dbReference type="Pfam" id="PF12680"/>
    </source>
</evidence>
<evidence type="ECO:0000313" key="2">
    <source>
        <dbReference type="EMBL" id="PNG09863.1"/>
    </source>
</evidence>
<dbReference type="InterPro" id="IPR032710">
    <property type="entry name" value="NTF2-like_dom_sf"/>
</dbReference>